<dbReference type="EMBL" id="JANX01000012">
    <property type="protein sequence ID" value="KGM35766.1"/>
    <property type="molecule type" value="Genomic_DNA"/>
</dbReference>
<dbReference type="Proteomes" id="UP000029995">
    <property type="component" value="Unassembled WGS sequence"/>
</dbReference>
<evidence type="ECO:0000313" key="2">
    <source>
        <dbReference type="Proteomes" id="UP000029995"/>
    </source>
</evidence>
<comment type="caution">
    <text evidence="1">The sequence shown here is derived from an EMBL/GenBank/DDBJ whole genome shotgun (WGS) entry which is preliminary data.</text>
</comment>
<organism evidence="1 2">
    <name type="scientific">Inquilinus limosus MP06</name>
    <dbReference type="NCBI Taxonomy" id="1398085"/>
    <lineage>
        <taxon>Bacteria</taxon>
        <taxon>Pseudomonadati</taxon>
        <taxon>Pseudomonadota</taxon>
        <taxon>Alphaproteobacteria</taxon>
        <taxon>Rhodospirillales</taxon>
        <taxon>Rhodospirillaceae</taxon>
        <taxon>Inquilinus</taxon>
    </lineage>
</organism>
<reference evidence="1 2" key="1">
    <citation type="submission" date="2014-01" db="EMBL/GenBank/DDBJ databases">
        <title>Genome sequence determination for a cystic fibrosis isolate, Inquilinus limosus.</title>
        <authorList>
            <person name="Pino M."/>
            <person name="Di Conza J."/>
            <person name="Gutkind G."/>
        </authorList>
    </citation>
    <scope>NUCLEOTIDE SEQUENCE [LARGE SCALE GENOMIC DNA]</scope>
    <source>
        <strain evidence="1 2">MP06</strain>
    </source>
</reference>
<dbReference type="RefSeq" id="WP_034831443.1">
    <property type="nucleotide sequence ID" value="NZ_JANX01000012.1"/>
</dbReference>
<name>A0A0A0DAN8_9PROT</name>
<gene>
    <name evidence="1" type="ORF">P409_02465</name>
</gene>
<sequence>MRIVRTSVSFIGPIDTIEGLTALCHAIPGIRETAPGVFGSKGRPWLQIRQDADGLVAEIRRGKSWQRFHMSEHDEQEAFMAEIGRSF</sequence>
<protein>
    <submittedName>
        <fullName evidence="1">Uncharacterized protein</fullName>
    </submittedName>
</protein>
<proteinExistence type="predicted"/>
<accession>A0A0A0DAN8</accession>
<evidence type="ECO:0000313" key="1">
    <source>
        <dbReference type="EMBL" id="KGM35766.1"/>
    </source>
</evidence>
<dbReference type="AlphaFoldDB" id="A0A0A0DAN8"/>